<reference evidence="1 2" key="1">
    <citation type="journal article" date="2024" name="Ann. Entomol. Soc. Am.">
        <title>Genomic analyses of the southern and eastern yellowjacket wasps (Hymenoptera: Vespidae) reveal evolutionary signatures of social life.</title>
        <authorList>
            <person name="Catto M.A."/>
            <person name="Caine P.B."/>
            <person name="Orr S.E."/>
            <person name="Hunt B.G."/>
            <person name="Goodisman M.A.D."/>
        </authorList>
    </citation>
    <scope>NUCLEOTIDE SEQUENCE [LARGE SCALE GENOMIC DNA]</scope>
    <source>
        <strain evidence="1">232</strain>
        <tissue evidence="1">Head and thorax</tissue>
    </source>
</reference>
<proteinExistence type="predicted"/>
<comment type="caution">
    <text evidence="1">The sequence shown here is derived from an EMBL/GenBank/DDBJ whole genome shotgun (WGS) entry which is preliminary data.</text>
</comment>
<evidence type="ECO:0000313" key="1">
    <source>
        <dbReference type="EMBL" id="KAL2747784.1"/>
    </source>
</evidence>
<evidence type="ECO:0000313" key="2">
    <source>
        <dbReference type="Proteomes" id="UP001607303"/>
    </source>
</evidence>
<sequence length="146" mass="17326">MSYWKEDPEKTNTMGIQFILDSNAFGWDRNSIVGRKNSIKETIPLIDELFAAVDYIKVKTIVKIFMEQVVPRHAIVRITYRSRIRKTKTTALHPLSEDEVQRQHRTIIDYLTKFLDQIQRDYNRRLHYGLLVDKFEKHETNELSSA</sequence>
<gene>
    <name evidence="1" type="ORF">V1477_004476</name>
</gene>
<dbReference type="Proteomes" id="UP001607303">
    <property type="component" value="Unassembled WGS sequence"/>
</dbReference>
<organism evidence="1 2">
    <name type="scientific">Vespula maculifrons</name>
    <name type="common">Eastern yellow jacket</name>
    <name type="synonym">Wasp</name>
    <dbReference type="NCBI Taxonomy" id="7453"/>
    <lineage>
        <taxon>Eukaryota</taxon>
        <taxon>Metazoa</taxon>
        <taxon>Ecdysozoa</taxon>
        <taxon>Arthropoda</taxon>
        <taxon>Hexapoda</taxon>
        <taxon>Insecta</taxon>
        <taxon>Pterygota</taxon>
        <taxon>Neoptera</taxon>
        <taxon>Endopterygota</taxon>
        <taxon>Hymenoptera</taxon>
        <taxon>Apocrita</taxon>
        <taxon>Aculeata</taxon>
        <taxon>Vespoidea</taxon>
        <taxon>Vespidae</taxon>
        <taxon>Vespinae</taxon>
        <taxon>Vespula</taxon>
    </lineage>
</organism>
<name>A0ABD2CSN3_VESMC</name>
<dbReference type="EMBL" id="JAYRBN010000035">
    <property type="protein sequence ID" value="KAL2747784.1"/>
    <property type="molecule type" value="Genomic_DNA"/>
</dbReference>
<dbReference type="AlphaFoldDB" id="A0ABD2CSN3"/>
<protein>
    <submittedName>
        <fullName evidence="1">Integrase core domain protein</fullName>
    </submittedName>
</protein>
<accession>A0ABD2CSN3</accession>
<keyword evidence="2" id="KW-1185">Reference proteome</keyword>